<evidence type="ECO:0000256" key="3">
    <source>
        <dbReference type="ARBA" id="ARBA00022679"/>
    </source>
</evidence>
<dbReference type="Gene3D" id="3.40.640.10">
    <property type="entry name" value="Type I PLP-dependent aspartate aminotransferase-like (Major domain)"/>
    <property type="match status" value="1"/>
</dbReference>
<dbReference type="GO" id="GO:0008453">
    <property type="term" value="F:alanine-glyoxylate transaminase activity"/>
    <property type="evidence" value="ECO:0007669"/>
    <property type="project" value="TreeGrafter"/>
</dbReference>
<comment type="cofactor">
    <cofactor evidence="1">
        <name>pyridoxal 5'-phosphate</name>
        <dbReference type="ChEBI" id="CHEBI:597326"/>
    </cofactor>
</comment>
<dbReference type="OMA" id="YEWDTPA"/>
<dbReference type="GO" id="GO:0019265">
    <property type="term" value="P:glycine biosynthetic process, by transamination of glyoxylate"/>
    <property type="evidence" value="ECO:0007669"/>
    <property type="project" value="TreeGrafter"/>
</dbReference>
<evidence type="ECO:0000256" key="2">
    <source>
        <dbReference type="ARBA" id="ARBA00022576"/>
    </source>
</evidence>
<proteinExistence type="predicted"/>
<dbReference type="PANTHER" id="PTHR21152">
    <property type="entry name" value="AMINOTRANSFERASE CLASS V"/>
    <property type="match status" value="1"/>
</dbReference>
<dbReference type="AlphaFoldDB" id="A0A1C7MA82"/>
<sequence>MSTFTQAPHKLLVIPGPIEVTDEVLYANAHPSVSHTAPDFIPVFGDCIRMLRDILYTTTAQPFIISGSGTLGWDQVASNLVEPGENALVLNSGYFGDSFSECLRIYGANVDEVHAAFGTVASLSLVEKALKSRKYKILAFTHVDTSTGVLSDAKAIAEVVQRVSPATLVVCDGVCSVASEEIRMDAWGLDVVLTAIRRQLSLSDEGCPRDVLLRSWKKWLPIMQAYEKGAPSYFATPPVNLIYAFNESLTQITKRSPSLEERFQLHREASKRIKDTVAELGLKQLALDPAHAANGMTAVYFPAGLGAADVLPRLAKRNVLVAGGLHKDAKERYFRIGHMGVTVTDKQRGDIDTVITALKESIAEAKASQNVVENRARYYPALFPPRACDSHGARQCMSCRPPSPANTQYRAPVAVAARRRDSAFRKRGDRGERTLATPSDAMTSHVQHSCIMDNLIQGHS</sequence>
<dbReference type="GO" id="GO:0005777">
    <property type="term" value="C:peroxisome"/>
    <property type="evidence" value="ECO:0007669"/>
    <property type="project" value="TreeGrafter"/>
</dbReference>
<gene>
    <name evidence="6" type="primary">AGX1</name>
    <name evidence="6" type="ORF">A0H81_05830</name>
</gene>
<evidence type="ECO:0000313" key="6">
    <source>
        <dbReference type="EMBL" id="OBZ73507.1"/>
    </source>
</evidence>
<dbReference type="EMBL" id="LUGG01000006">
    <property type="protein sequence ID" value="OBZ73507.1"/>
    <property type="molecule type" value="Genomic_DNA"/>
</dbReference>
<keyword evidence="4" id="KW-0663">Pyridoxal phosphate</keyword>
<keyword evidence="3 6" id="KW-0808">Transferase</keyword>
<keyword evidence="7" id="KW-1185">Reference proteome</keyword>
<dbReference type="SUPFAM" id="SSF53383">
    <property type="entry name" value="PLP-dependent transferases"/>
    <property type="match status" value="1"/>
</dbReference>
<dbReference type="InterPro" id="IPR000192">
    <property type="entry name" value="Aminotrans_V_dom"/>
</dbReference>
<dbReference type="InterPro" id="IPR015422">
    <property type="entry name" value="PyrdxlP-dep_Trfase_small"/>
</dbReference>
<dbReference type="PANTHER" id="PTHR21152:SF24">
    <property type="entry name" value="ALANINE--GLYOXYLATE AMINOTRANSFERASE 1"/>
    <property type="match status" value="1"/>
</dbReference>
<accession>A0A1C7MA82</accession>
<reference evidence="6 7" key="1">
    <citation type="submission" date="2016-03" db="EMBL/GenBank/DDBJ databases">
        <title>Whole genome sequencing of Grifola frondosa 9006-11.</title>
        <authorList>
            <person name="Min B."/>
            <person name="Park H."/>
            <person name="Kim J.-G."/>
            <person name="Cho H."/>
            <person name="Oh Y.-L."/>
            <person name="Kong W.-S."/>
            <person name="Choi I.-G."/>
        </authorList>
    </citation>
    <scope>NUCLEOTIDE SEQUENCE [LARGE SCALE GENOMIC DNA]</scope>
    <source>
        <strain evidence="6 7">9006-11</strain>
    </source>
</reference>
<dbReference type="Proteomes" id="UP000092993">
    <property type="component" value="Unassembled WGS sequence"/>
</dbReference>
<evidence type="ECO:0000256" key="1">
    <source>
        <dbReference type="ARBA" id="ARBA00001933"/>
    </source>
</evidence>
<keyword evidence="2 6" id="KW-0032">Aminotransferase</keyword>
<feature type="domain" description="Aminotransferase class V" evidence="5">
    <location>
        <begin position="25"/>
        <end position="192"/>
    </location>
</feature>
<dbReference type="STRING" id="5627.A0A1C7MA82"/>
<dbReference type="GO" id="GO:0004760">
    <property type="term" value="F:L-serine-pyruvate transaminase activity"/>
    <property type="evidence" value="ECO:0007669"/>
    <property type="project" value="TreeGrafter"/>
</dbReference>
<dbReference type="FunFam" id="3.90.1150.10:FF:000049">
    <property type="entry name" value="Alanine-glyoxylate aminotransferase 1"/>
    <property type="match status" value="1"/>
</dbReference>
<organism evidence="6 7">
    <name type="scientific">Grifola frondosa</name>
    <name type="common">Maitake</name>
    <name type="synonym">Polyporus frondosus</name>
    <dbReference type="NCBI Taxonomy" id="5627"/>
    <lineage>
        <taxon>Eukaryota</taxon>
        <taxon>Fungi</taxon>
        <taxon>Dikarya</taxon>
        <taxon>Basidiomycota</taxon>
        <taxon>Agaricomycotina</taxon>
        <taxon>Agaricomycetes</taxon>
        <taxon>Polyporales</taxon>
        <taxon>Grifolaceae</taxon>
        <taxon>Grifola</taxon>
    </lineage>
</organism>
<evidence type="ECO:0000313" key="7">
    <source>
        <dbReference type="Proteomes" id="UP000092993"/>
    </source>
</evidence>
<evidence type="ECO:0000259" key="5">
    <source>
        <dbReference type="Pfam" id="PF00266"/>
    </source>
</evidence>
<comment type="caution">
    <text evidence="6">The sequence shown here is derived from an EMBL/GenBank/DDBJ whole genome shotgun (WGS) entry which is preliminary data.</text>
</comment>
<name>A0A1C7MA82_GRIFR</name>
<evidence type="ECO:0000256" key="4">
    <source>
        <dbReference type="ARBA" id="ARBA00022898"/>
    </source>
</evidence>
<dbReference type="Pfam" id="PF00266">
    <property type="entry name" value="Aminotran_5"/>
    <property type="match status" value="1"/>
</dbReference>
<dbReference type="OrthoDB" id="7403325at2759"/>
<dbReference type="InterPro" id="IPR015424">
    <property type="entry name" value="PyrdxlP-dep_Trfase"/>
</dbReference>
<protein>
    <submittedName>
        <fullName evidence="6">Alanine--glyoxylate aminotransferase 1</fullName>
    </submittedName>
</protein>
<dbReference type="Gene3D" id="3.90.1150.10">
    <property type="entry name" value="Aspartate Aminotransferase, domain 1"/>
    <property type="match status" value="1"/>
</dbReference>
<dbReference type="InterPro" id="IPR015421">
    <property type="entry name" value="PyrdxlP-dep_Trfase_major"/>
</dbReference>